<evidence type="ECO:0000256" key="1">
    <source>
        <dbReference type="ARBA" id="ARBA00004123"/>
    </source>
</evidence>
<dbReference type="GO" id="GO:0000977">
    <property type="term" value="F:RNA polymerase II transcription regulatory region sequence-specific DNA binding"/>
    <property type="evidence" value="ECO:0007669"/>
    <property type="project" value="TreeGrafter"/>
</dbReference>
<evidence type="ECO:0000256" key="8">
    <source>
        <dbReference type="ARBA" id="ARBA00038165"/>
    </source>
</evidence>
<dbReference type="PRINTS" id="PR00024">
    <property type="entry name" value="HOMEOBOX"/>
</dbReference>
<keyword evidence="7 9" id="KW-0539">Nucleus</keyword>
<dbReference type="SMART" id="SM00389">
    <property type="entry name" value="HOX"/>
    <property type="match status" value="1"/>
</dbReference>
<evidence type="ECO:0000256" key="2">
    <source>
        <dbReference type="ARBA" id="ARBA00022473"/>
    </source>
</evidence>
<feature type="domain" description="Homeobox" evidence="12">
    <location>
        <begin position="98"/>
        <end position="158"/>
    </location>
</feature>
<dbReference type="GO" id="GO:0005634">
    <property type="term" value="C:nucleus"/>
    <property type="evidence" value="ECO:0007669"/>
    <property type="project" value="UniProtKB-SubCell"/>
</dbReference>
<evidence type="ECO:0000259" key="12">
    <source>
        <dbReference type="PROSITE" id="PS50071"/>
    </source>
</evidence>
<dbReference type="CDD" id="cd00086">
    <property type="entry name" value="homeodomain"/>
    <property type="match status" value="1"/>
</dbReference>
<name>I1ZIK7_SCHMD</name>
<comment type="similarity">
    <text evidence="8">Belongs to the HMX homeobox family.</text>
</comment>
<protein>
    <submittedName>
        <fullName evidence="13">Hmx-1</fullName>
    </submittedName>
</protein>
<evidence type="ECO:0000256" key="10">
    <source>
        <dbReference type="RuleBase" id="RU000682"/>
    </source>
</evidence>
<dbReference type="InterPro" id="IPR020479">
    <property type="entry name" value="HD_metazoa"/>
</dbReference>
<evidence type="ECO:0000256" key="9">
    <source>
        <dbReference type="PROSITE-ProRule" id="PRU00108"/>
    </source>
</evidence>
<feature type="compositionally biased region" description="Low complexity" evidence="11">
    <location>
        <begin position="235"/>
        <end position="248"/>
    </location>
</feature>
<dbReference type="PANTHER" id="PTHR46110:SF3">
    <property type="entry name" value="HOMEOBOX PROTEIN HMX"/>
    <property type="match status" value="1"/>
</dbReference>
<dbReference type="InterPro" id="IPR051300">
    <property type="entry name" value="HMX_Homeobox_TF"/>
</dbReference>
<feature type="region of interest" description="Disordered" evidence="11">
    <location>
        <begin position="43"/>
        <end position="83"/>
    </location>
</feature>
<dbReference type="OrthoDB" id="6159439at2759"/>
<accession>I1ZIK7</accession>
<dbReference type="PANTHER" id="PTHR46110">
    <property type="entry name" value="HOMEOBOX PROTEIN HMX"/>
    <property type="match status" value="1"/>
</dbReference>
<feature type="compositionally biased region" description="Polar residues" evidence="11">
    <location>
        <begin position="59"/>
        <end position="70"/>
    </location>
</feature>
<evidence type="ECO:0000256" key="5">
    <source>
        <dbReference type="ARBA" id="ARBA00023155"/>
    </source>
</evidence>
<dbReference type="InterPro" id="IPR001356">
    <property type="entry name" value="HD"/>
</dbReference>
<dbReference type="FunFam" id="1.10.10.60:FF:000053">
    <property type="entry name" value="H6 family homeobox 2"/>
    <property type="match status" value="1"/>
</dbReference>
<keyword evidence="3" id="KW-0805">Transcription regulation</keyword>
<evidence type="ECO:0000256" key="7">
    <source>
        <dbReference type="ARBA" id="ARBA00023242"/>
    </source>
</evidence>
<dbReference type="InterPro" id="IPR017970">
    <property type="entry name" value="Homeobox_CS"/>
</dbReference>
<feature type="DNA-binding region" description="Homeobox" evidence="9">
    <location>
        <begin position="100"/>
        <end position="159"/>
    </location>
</feature>
<evidence type="ECO:0000313" key="13">
    <source>
        <dbReference type="EMBL" id="AFJ24861.1"/>
    </source>
</evidence>
<evidence type="ECO:0000256" key="6">
    <source>
        <dbReference type="ARBA" id="ARBA00023163"/>
    </source>
</evidence>
<feature type="compositionally biased region" description="Basic and acidic residues" evidence="11">
    <location>
        <begin position="45"/>
        <end position="58"/>
    </location>
</feature>
<keyword evidence="4 9" id="KW-0238">DNA-binding</keyword>
<keyword evidence="6" id="KW-0804">Transcription</keyword>
<dbReference type="Pfam" id="PF00046">
    <property type="entry name" value="Homeodomain"/>
    <property type="match status" value="1"/>
</dbReference>
<dbReference type="PROSITE" id="PS00027">
    <property type="entry name" value="HOMEOBOX_1"/>
    <property type="match status" value="1"/>
</dbReference>
<evidence type="ECO:0000256" key="4">
    <source>
        <dbReference type="ARBA" id="ARBA00023125"/>
    </source>
</evidence>
<comment type="subcellular location">
    <subcellularLocation>
        <location evidence="1 9 10">Nucleus</location>
    </subcellularLocation>
</comment>
<dbReference type="AlphaFoldDB" id="I1ZIK7"/>
<reference evidence="13" key="1">
    <citation type="journal article" date="2012" name="Genes Dev.">
        <title>A molecular wound response program associated with regeneration initiation in planarians.</title>
        <authorList>
            <person name="Wenemoser D."/>
            <person name="Lapan S.W."/>
            <person name="Wilkinson A.W."/>
            <person name="Bell G.W."/>
            <person name="Reddien P.W."/>
        </authorList>
    </citation>
    <scope>NUCLEOTIDE SEQUENCE</scope>
</reference>
<dbReference type="InterPro" id="IPR009057">
    <property type="entry name" value="Homeodomain-like_sf"/>
</dbReference>
<organism evidence="13">
    <name type="scientific">Schmidtea mediterranea</name>
    <name type="common">Freshwater planarian flatworm</name>
    <dbReference type="NCBI Taxonomy" id="79327"/>
    <lineage>
        <taxon>Eukaryota</taxon>
        <taxon>Metazoa</taxon>
        <taxon>Spiralia</taxon>
        <taxon>Lophotrochozoa</taxon>
        <taxon>Platyhelminthes</taxon>
        <taxon>Rhabditophora</taxon>
        <taxon>Seriata</taxon>
        <taxon>Tricladida</taxon>
        <taxon>Continenticola</taxon>
        <taxon>Geoplanoidea</taxon>
        <taxon>Dugesiidae</taxon>
        <taxon>Schmidtea</taxon>
    </lineage>
</organism>
<dbReference type="PROSITE" id="PS50071">
    <property type="entry name" value="HOMEOBOX_2"/>
    <property type="match status" value="1"/>
</dbReference>
<dbReference type="Gene3D" id="1.10.10.60">
    <property type="entry name" value="Homeodomain-like"/>
    <property type="match status" value="1"/>
</dbReference>
<feature type="region of interest" description="Disordered" evidence="11">
    <location>
        <begin position="235"/>
        <end position="254"/>
    </location>
</feature>
<keyword evidence="5 9" id="KW-0371">Homeobox</keyword>
<evidence type="ECO:0000256" key="11">
    <source>
        <dbReference type="SAM" id="MobiDB-lite"/>
    </source>
</evidence>
<sequence length="262" mass="29765">MALNFQRSQNFSDESNSSILQHSIHQFINSSLTSLSNNFHTLRPSVKEKSNRNFESDSKQSPLQEDQQNPDIEDDCESSINKDQDESRMFSKELLRIKRKKKTRTVFSRNQVFQLESTFDMKRYLSSSERSSLAHALQLTETQVKIWFQNRRNKWKRQLSAELEVANISSMNSSGIQAQFSCNLFPNSYSTQNVTSLSNPLSPKSVGFSTANENLYKLGNVHLNHRLMIATQTLLNGNGNNPTPSSNNAPSTELPIINSVLV</sequence>
<proteinExistence type="evidence at transcript level"/>
<dbReference type="OMA" id="CESSINK"/>
<dbReference type="GO" id="GO:0000981">
    <property type="term" value="F:DNA-binding transcription factor activity, RNA polymerase II-specific"/>
    <property type="evidence" value="ECO:0007669"/>
    <property type="project" value="InterPro"/>
</dbReference>
<dbReference type="EMBL" id="JX010618">
    <property type="protein sequence ID" value="AFJ24861.1"/>
    <property type="molecule type" value="mRNA"/>
</dbReference>
<dbReference type="SUPFAM" id="SSF46689">
    <property type="entry name" value="Homeodomain-like"/>
    <property type="match status" value="1"/>
</dbReference>
<evidence type="ECO:0000256" key="3">
    <source>
        <dbReference type="ARBA" id="ARBA00023015"/>
    </source>
</evidence>
<keyword evidence="2" id="KW-0217">Developmental protein</keyword>